<dbReference type="Proteomes" id="UP000198402">
    <property type="component" value="Unassembled WGS sequence"/>
</dbReference>
<reference evidence="2 3" key="1">
    <citation type="submission" date="2015-11" db="EMBL/GenBank/DDBJ databases">
        <title>Draft genome sequences of new species of the genus Lactobacillus isolated from orchardgrass silage.</title>
        <authorList>
            <person name="Tohno M."/>
            <person name="Tanizawa Y."/>
            <person name="Arita M."/>
        </authorList>
    </citation>
    <scope>NUCLEOTIDE SEQUENCE [LARGE SCALE GENOMIC DNA]</scope>
    <source>
        <strain evidence="2 3">IWT126</strain>
    </source>
</reference>
<feature type="compositionally biased region" description="Low complexity" evidence="1">
    <location>
        <begin position="112"/>
        <end position="127"/>
    </location>
</feature>
<keyword evidence="3" id="KW-1185">Reference proteome</keyword>
<proteinExistence type="predicted"/>
<sequence length="136" mass="14685">MTQVKGAKAGVKGAECKLTMAKIPNLDLCHSWLTCSSLPAGARLGYINETEKDPQNKKAPPFQNGSTLSHSINNPIFLPVPHQRAVHPLIFYSYSTGLLTAYTIPVRPDLTRSQSSPGSSDSRSPRQTGAGPPDWL</sequence>
<accession>A0A1Z5IHF5</accession>
<dbReference type="AlphaFoldDB" id="A0A1Z5IHF5"/>
<name>A0A1Z5IHF5_9LACO</name>
<feature type="region of interest" description="Disordered" evidence="1">
    <location>
        <begin position="108"/>
        <end position="136"/>
    </location>
</feature>
<organism evidence="2 3">
    <name type="scientific">Secundilactobacillus silagei JCM 19001</name>
    <dbReference type="NCBI Taxonomy" id="1302250"/>
    <lineage>
        <taxon>Bacteria</taxon>
        <taxon>Bacillati</taxon>
        <taxon>Bacillota</taxon>
        <taxon>Bacilli</taxon>
        <taxon>Lactobacillales</taxon>
        <taxon>Lactobacillaceae</taxon>
        <taxon>Secundilactobacillus</taxon>
    </lineage>
</organism>
<evidence type="ECO:0000313" key="3">
    <source>
        <dbReference type="Proteomes" id="UP000198402"/>
    </source>
</evidence>
<protein>
    <submittedName>
        <fullName evidence="2">Uncharacterized protein</fullName>
    </submittedName>
</protein>
<evidence type="ECO:0000313" key="2">
    <source>
        <dbReference type="EMBL" id="GAX01068.1"/>
    </source>
</evidence>
<dbReference type="EMBL" id="BCMG01000004">
    <property type="protein sequence ID" value="GAX01068.1"/>
    <property type="molecule type" value="Genomic_DNA"/>
</dbReference>
<comment type="caution">
    <text evidence="2">The sequence shown here is derived from an EMBL/GenBank/DDBJ whole genome shotgun (WGS) entry which is preliminary data.</text>
</comment>
<evidence type="ECO:0000256" key="1">
    <source>
        <dbReference type="SAM" id="MobiDB-lite"/>
    </source>
</evidence>
<gene>
    <name evidence="2" type="ORF">IWT126_01093</name>
</gene>